<keyword evidence="2" id="KW-1185">Reference proteome</keyword>
<accession>A0ABS0B010</accession>
<gene>
    <name evidence="1" type="ORF">NEPTK9_001213</name>
</gene>
<protein>
    <submittedName>
        <fullName evidence="1">Uncharacterized protein</fullName>
    </submittedName>
</protein>
<dbReference type="EMBL" id="JAAEJV010000035">
    <property type="protein sequence ID" value="MBF5059697.1"/>
    <property type="molecule type" value="Genomic_DNA"/>
</dbReference>
<comment type="caution">
    <text evidence="1">The sequence shown here is derived from an EMBL/GenBank/DDBJ whole genome shotgun (WGS) entry which is preliminary data.</text>
</comment>
<dbReference type="Proteomes" id="UP001194714">
    <property type="component" value="Unassembled WGS sequence"/>
</dbReference>
<sequence length="221" mass="23815">MEDLSTLTLGSTRMRRSQLLRLDSGDGDCIDDIIDKSAPRKVIDRFFEPLKHGANGKDIGTSLDRLVGRIGGVEVGENIDGGLPSNGTVGRFFCRNVGAESGIILKGAIDKKVGAELFDFCCRLLHFGHICPGSRGSGAVADHGYPRGDPKPLSRIGTLDGDISKLFSCRVLVDGAISIDKDLVGEAHEENRRNFFDTRLGFNELESGADRTCCCVDRSGN</sequence>
<organism evidence="1 2">
    <name type="scientific">Candidatus Neptunichlamydia vexilliferae</name>
    <dbReference type="NCBI Taxonomy" id="1651774"/>
    <lineage>
        <taxon>Bacteria</taxon>
        <taxon>Pseudomonadati</taxon>
        <taxon>Chlamydiota</taxon>
        <taxon>Chlamydiia</taxon>
        <taxon>Parachlamydiales</taxon>
        <taxon>Simkaniaceae</taxon>
        <taxon>Candidatus Neptunichlamydia</taxon>
    </lineage>
</organism>
<evidence type="ECO:0000313" key="2">
    <source>
        <dbReference type="Proteomes" id="UP001194714"/>
    </source>
</evidence>
<reference evidence="1 2" key="1">
    <citation type="submission" date="2020-01" db="EMBL/GenBank/DDBJ databases">
        <title>Draft genome sequence of Cand. Neptunochlamydia vexilliferae K9.</title>
        <authorList>
            <person name="Schulz F."/>
            <person name="Koestlbacher S."/>
            <person name="Wascher F."/>
            <person name="Pizzetti I."/>
            <person name="Horn M."/>
        </authorList>
    </citation>
    <scope>NUCLEOTIDE SEQUENCE [LARGE SCALE GENOMIC DNA]</scope>
    <source>
        <strain evidence="1 2">K9</strain>
    </source>
</reference>
<name>A0ABS0B010_9BACT</name>
<proteinExistence type="predicted"/>
<evidence type="ECO:0000313" key="1">
    <source>
        <dbReference type="EMBL" id="MBF5059697.1"/>
    </source>
</evidence>